<reference evidence="1 2" key="1">
    <citation type="submission" date="2023-06" db="EMBL/GenBank/DDBJ databases">
        <title>Cellulomonas sp. MW4 Whole genome sequence.</title>
        <authorList>
            <person name="Park S."/>
        </authorList>
    </citation>
    <scope>NUCLEOTIDE SEQUENCE [LARGE SCALE GENOMIC DNA]</scope>
    <source>
        <strain evidence="1 2">MW4</strain>
    </source>
</reference>
<protein>
    <submittedName>
        <fullName evidence="1">CDP-glycerol glycerophosphotransferase family protein</fullName>
    </submittedName>
</protein>
<dbReference type="SUPFAM" id="SSF53756">
    <property type="entry name" value="UDP-Glycosyltransferase/glycogen phosphorylase"/>
    <property type="match status" value="1"/>
</dbReference>
<comment type="caution">
    <text evidence="1">The sequence shown here is derived from an EMBL/GenBank/DDBJ whole genome shotgun (WGS) entry which is preliminary data.</text>
</comment>
<dbReference type="RefSeq" id="WP_289453580.1">
    <property type="nucleotide sequence ID" value="NZ_JAUCGQ010000001.1"/>
</dbReference>
<dbReference type="InterPro" id="IPR043148">
    <property type="entry name" value="TagF_C"/>
</dbReference>
<dbReference type="Proteomes" id="UP001529338">
    <property type="component" value="Unassembled WGS sequence"/>
</dbReference>
<evidence type="ECO:0000313" key="1">
    <source>
        <dbReference type="EMBL" id="MDM7854024.1"/>
    </source>
</evidence>
<dbReference type="Pfam" id="PF04464">
    <property type="entry name" value="Glyphos_transf"/>
    <property type="match status" value="1"/>
</dbReference>
<dbReference type="EMBL" id="JAUCGQ010000001">
    <property type="protein sequence ID" value="MDM7854024.1"/>
    <property type="molecule type" value="Genomic_DNA"/>
</dbReference>
<dbReference type="InterPro" id="IPR007554">
    <property type="entry name" value="Glycerophosphate_synth"/>
</dbReference>
<sequence length="410" mass="44761">MRVADDVRHLLSKSIGVVQHRIDHRTVRARLAARGPLPAPVEAVLYFADLPVNLYQLRQWYEPMRVLGERHPVAVVARSPITAKVLLAECPLPVEYVPSMEALEPWLARQHVGAFFYVNQNAANFSTMRMTEPAHVFVSHGESDKAYMASNQLRAYDCTFVAGPAAVRRIEAAVYDLDPSRLLEIGRPQVDVDWPGPDLPDDGRTTVLYAPTWEGDRPSMSYSSLLTHGEALVTSLTRTGRHRVVYRPHPRTGVQDSRYRAAHRRVVAVLEAANRADAAARHVADTGRDFGWQVRAADVCVCDVSAVAFDWLASGKPIVLARPESPTAVLGSTGLAARAPLLTAADAAGAAELVDHVLATPDPAVAELTRDHFGDTSPGASMERFLRAASQVIEGRHRAQAERHATGAGH</sequence>
<name>A0ABT7SER1_9CELL</name>
<evidence type="ECO:0000313" key="2">
    <source>
        <dbReference type="Proteomes" id="UP001529338"/>
    </source>
</evidence>
<dbReference type="Gene3D" id="3.40.50.12580">
    <property type="match status" value="1"/>
</dbReference>
<proteinExistence type="predicted"/>
<gene>
    <name evidence="1" type="ORF">QRT04_03695</name>
</gene>
<organism evidence="1 2">
    <name type="scientific">Cellulomonas alba</name>
    <dbReference type="NCBI Taxonomy" id="3053467"/>
    <lineage>
        <taxon>Bacteria</taxon>
        <taxon>Bacillati</taxon>
        <taxon>Actinomycetota</taxon>
        <taxon>Actinomycetes</taxon>
        <taxon>Micrococcales</taxon>
        <taxon>Cellulomonadaceae</taxon>
        <taxon>Cellulomonas</taxon>
    </lineage>
</organism>
<accession>A0ABT7SER1</accession>
<keyword evidence="2" id="KW-1185">Reference proteome</keyword>